<comment type="caution">
    <text evidence="1">The sequence shown here is derived from an EMBL/GenBank/DDBJ whole genome shotgun (WGS) entry which is preliminary data.</text>
</comment>
<reference evidence="1 2" key="1">
    <citation type="submission" date="2015-03" db="EMBL/GenBank/DDBJ databases">
        <title>Draft genome of Stenotrophomonas maltophila isolated from urine specimen.</title>
        <authorList>
            <person name="Murugan N."/>
            <person name="Malathi J."/>
            <person name="Umashankar V."/>
            <person name="Madhavan H."/>
        </authorList>
    </citation>
    <scope>NUCLEOTIDE SEQUENCE [LARGE SCALE GENOMIC DNA]</scope>
    <source>
        <strain evidence="1 2">JMNMN1</strain>
    </source>
</reference>
<dbReference type="SUPFAM" id="SSF102705">
    <property type="entry name" value="NIF3 (NGG1p interacting factor 3)-like"/>
    <property type="match status" value="1"/>
</dbReference>
<dbReference type="InterPro" id="IPR036069">
    <property type="entry name" value="DUF34/NIF3_sf"/>
</dbReference>
<dbReference type="RefSeq" id="WP_060380702.1">
    <property type="nucleotide sequence ID" value="NZ_AP021908.1"/>
</dbReference>
<name>A0A0F5ZMY9_STEMA</name>
<dbReference type="PANTHER" id="PTHR41774:SF1">
    <property type="entry name" value="NGG1P INTERACTING FACTOR NIF3"/>
    <property type="match status" value="1"/>
</dbReference>
<dbReference type="PATRIC" id="fig|40324.63.peg.5494"/>
<accession>A0A0F5ZMY9</accession>
<evidence type="ECO:0008006" key="3">
    <source>
        <dbReference type="Google" id="ProtNLM"/>
    </source>
</evidence>
<dbReference type="InterPro" id="IPR015867">
    <property type="entry name" value="N-reg_PII/ATP_PRibTrfase_C"/>
</dbReference>
<evidence type="ECO:0000313" key="2">
    <source>
        <dbReference type="Proteomes" id="UP000243478"/>
    </source>
</evidence>
<dbReference type="PANTHER" id="PTHR41774">
    <property type="match status" value="1"/>
</dbReference>
<evidence type="ECO:0000313" key="1">
    <source>
        <dbReference type="EMBL" id="KKD57029.1"/>
    </source>
</evidence>
<organism evidence="1 2">
    <name type="scientific">Stenotrophomonas maltophilia</name>
    <name type="common">Pseudomonas maltophilia</name>
    <name type="synonym">Xanthomonas maltophilia</name>
    <dbReference type="NCBI Taxonomy" id="40324"/>
    <lineage>
        <taxon>Bacteria</taxon>
        <taxon>Pseudomonadati</taxon>
        <taxon>Pseudomonadota</taxon>
        <taxon>Gammaproteobacteria</taxon>
        <taxon>Lysobacterales</taxon>
        <taxon>Lysobacteraceae</taxon>
        <taxon>Stenotrophomonas</taxon>
        <taxon>Stenotrophomonas maltophilia group</taxon>
    </lineage>
</organism>
<dbReference type="AlphaFoldDB" id="A0A0F5ZMY9"/>
<dbReference type="EMBL" id="JZRZ01000023">
    <property type="protein sequence ID" value="KKD57029.1"/>
    <property type="molecule type" value="Genomic_DNA"/>
</dbReference>
<protein>
    <recommendedName>
        <fullName evidence="3">NGG1p interacting factor NIF3</fullName>
    </recommendedName>
</protein>
<gene>
    <name evidence="1" type="ORF">VM57_14885</name>
</gene>
<dbReference type="Gene3D" id="3.30.70.120">
    <property type="match status" value="1"/>
</dbReference>
<dbReference type="Proteomes" id="UP000243478">
    <property type="component" value="Unassembled WGS sequence"/>
</dbReference>
<proteinExistence type="predicted"/>
<sequence>MQRLPLYRVVVFVPTAALDEVKQGILAVDALAAGDYEHGMWWSAPGFEQFRPHAGASPVQGEAGHTEVVDSVRLEFCLPRDPQRLQRIFEQGIAPHHPWQVPVVQVEEIELLLADGLPL</sequence>